<evidence type="ECO:0000313" key="1">
    <source>
        <dbReference type="EMBL" id="MFC4220137.1"/>
    </source>
</evidence>
<name>A0ABV8PMH7_9FLAO</name>
<reference evidence="2" key="1">
    <citation type="journal article" date="2019" name="Int. J. Syst. Evol. Microbiol.">
        <title>The Global Catalogue of Microorganisms (GCM) 10K type strain sequencing project: providing services to taxonomists for standard genome sequencing and annotation.</title>
        <authorList>
            <consortium name="The Broad Institute Genomics Platform"/>
            <consortium name="The Broad Institute Genome Sequencing Center for Infectious Disease"/>
            <person name="Wu L."/>
            <person name="Ma J."/>
        </authorList>
    </citation>
    <scope>NUCLEOTIDE SEQUENCE [LARGE SCALE GENOMIC DNA]</scope>
    <source>
        <strain evidence="2">CGMCC 1.15774</strain>
    </source>
</reference>
<dbReference type="Proteomes" id="UP001595841">
    <property type="component" value="Unassembled WGS sequence"/>
</dbReference>
<dbReference type="PROSITE" id="PS51257">
    <property type="entry name" value="PROKAR_LIPOPROTEIN"/>
    <property type="match status" value="1"/>
</dbReference>
<keyword evidence="2" id="KW-1185">Reference proteome</keyword>
<dbReference type="RefSeq" id="WP_379763467.1">
    <property type="nucleotide sequence ID" value="NZ_JBHSCL010000004.1"/>
</dbReference>
<proteinExistence type="predicted"/>
<dbReference type="EMBL" id="JBHSCL010000004">
    <property type="protein sequence ID" value="MFC4220137.1"/>
    <property type="molecule type" value="Genomic_DNA"/>
</dbReference>
<organism evidence="1 2">
    <name type="scientific">Flagellimonas marina</name>
    <dbReference type="NCBI Taxonomy" id="1775168"/>
    <lineage>
        <taxon>Bacteria</taxon>
        <taxon>Pseudomonadati</taxon>
        <taxon>Bacteroidota</taxon>
        <taxon>Flavobacteriia</taxon>
        <taxon>Flavobacteriales</taxon>
        <taxon>Flavobacteriaceae</taxon>
        <taxon>Flagellimonas</taxon>
    </lineage>
</organism>
<comment type="caution">
    <text evidence="1">The sequence shown here is derived from an EMBL/GenBank/DDBJ whole genome shotgun (WGS) entry which is preliminary data.</text>
</comment>
<accession>A0ABV8PMH7</accession>
<evidence type="ECO:0000313" key="2">
    <source>
        <dbReference type="Proteomes" id="UP001595841"/>
    </source>
</evidence>
<sequence length="396" mass="44521">MKGFLSFLLILFLFSGCSKEEDSLKIYNEGVPFSVSVISQDVEGDMSFYQIDLLGGEVQPSLAVNISNGLILNQETYINNIYEDVIVFKTDEESDSDITIYNVKSGSSNSVSNYLNTIGAPEDVSFFRVSGSSSTLLTFYHNTVIESETYELKVHIGKYDFKTDTYQEFITAESSSNGLNTGVVIGQGATSTGIVSSDKYMLVKYEDWSAMDRDERKYVLDIYETNSLKKIKTFESESIFGCFQDGNSLMFFKNDGEPGGYNELYNFINGNSKIFQKTDGALTLSIDAVGHTKIEGNKVGMSLFSPLGYEPFIMDFNSNKYRHIGENYLSGSLDFIYDRVVAWDIELQNEIAVVAYSKRNTNLTEKEYEIAFVNFEGEVLYKTNLPGYLPKNIIIH</sequence>
<evidence type="ECO:0008006" key="3">
    <source>
        <dbReference type="Google" id="ProtNLM"/>
    </source>
</evidence>
<protein>
    <recommendedName>
        <fullName evidence="3">TolB-like 6-blade propeller-like</fullName>
    </recommendedName>
</protein>
<gene>
    <name evidence="1" type="ORF">ACFOWS_08335</name>
</gene>